<dbReference type="Pfam" id="PF14022">
    <property type="entry name" value="DUF4238"/>
    <property type="match status" value="1"/>
</dbReference>
<keyword evidence="2" id="KW-1185">Reference proteome</keyword>
<dbReference type="EMBL" id="CDMC01000021">
    <property type="protein sequence ID" value="CEL10897.1"/>
    <property type="molecule type" value="Genomic_DNA"/>
</dbReference>
<protein>
    <submittedName>
        <fullName evidence="1">Uncharacterized protein</fullName>
    </submittedName>
</protein>
<evidence type="ECO:0000313" key="1">
    <source>
        <dbReference type="EMBL" id="CEL10897.1"/>
    </source>
</evidence>
<dbReference type="InterPro" id="IPR025332">
    <property type="entry name" value="DUF4238"/>
</dbReference>
<accession>A0A0U5GEQ6</accession>
<name>A0A0U5GEQ6_ASPCI</name>
<gene>
    <name evidence="1" type="ORF">ASPCAL14004</name>
</gene>
<proteinExistence type="predicted"/>
<reference evidence="2" key="1">
    <citation type="journal article" date="2016" name="Genome Announc.">
        <title>Draft genome sequences of fungus Aspergillus calidoustus.</title>
        <authorList>
            <person name="Horn F."/>
            <person name="Linde J."/>
            <person name="Mattern D.J."/>
            <person name="Walther G."/>
            <person name="Guthke R."/>
            <person name="Scherlach K."/>
            <person name="Martin K."/>
            <person name="Brakhage A.A."/>
            <person name="Petzke L."/>
            <person name="Valiante V."/>
        </authorList>
    </citation>
    <scope>NUCLEOTIDE SEQUENCE [LARGE SCALE GENOMIC DNA]</scope>
    <source>
        <strain evidence="2">SF006504</strain>
    </source>
</reference>
<organism evidence="1 2">
    <name type="scientific">Aspergillus calidoustus</name>
    <dbReference type="NCBI Taxonomy" id="454130"/>
    <lineage>
        <taxon>Eukaryota</taxon>
        <taxon>Fungi</taxon>
        <taxon>Dikarya</taxon>
        <taxon>Ascomycota</taxon>
        <taxon>Pezizomycotina</taxon>
        <taxon>Eurotiomycetes</taxon>
        <taxon>Eurotiomycetidae</taxon>
        <taxon>Eurotiales</taxon>
        <taxon>Aspergillaceae</taxon>
        <taxon>Aspergillus</taxon>
        <taxon>Aspergillus subgen. Nidulantes</taxon>
    </lineage>
</organism>
<dbReference type="AlphaFoldDB" id="A0A0U5GEQ6"/>
<evidence type="ECO:0000313" key="2">
    <source>
        <dbReference type="Proteomes" id="UP000054771"/>
    </source>
</evidence>
<sequence length="237" mass="27231">MVDPMRIEHLFRKLESKVSVIANNVRAAAAVDGLDHVDILEKDIQALFKFIALSLRRSEHDRDEMQNPRRENDFLFQSLFKAARKRGRSDDPKQDAEKLDENATADTYKHFIEHYALQIWNAADGYEFFLNESLVDFEGDAESRLGVGMDEERPQLRWMTKNDIIHLILPISPQVAIVFCDESRCWESPFADAMHKANISYPENSLLKDAPHKDIVNVGVPSGKRGRRRGLQPWRGG</sequence>
<dbReference type="Proteomes" id="UP000054771">
    <property type="component" value="Unassembled WGS sequence"/>
</dbReference>
<dbReference type="OrthoDB" id="5340163at2759"/>